<name>A0A433RXB2_9BACL</name>
<dbReference type="SUPFAM" id="SSF158911">
    <property type="entry name" value="NEAT domain-like"/>
    <property type="match status" value="1"/>
</dbReference>
<feature type="domain" description="NEAT" evidence="7">
    <location>
        <begin position="27"/>
        <end position="145"/>
    </location>
</feature>
<evidence type="ECO:0000256" key="4">
    <source>
        <dbReference type="ARBA" id="ARBA00022729"/>
    </source>
</evidence>
<protein>
    <submittedName>
        <fullName evidence="8">Iron transporter</fullName>
    </submittedName>
</protein>
<organism evidence="8 9">
    <name type="scientific">Candidatus Kurthia intestinigallinarum</name>
    <dbReference type="NCBI Taxonomy" id="1562256"/>
    <lineage>
        <taxon>Bacteria</taxon>
        <taxon>Bacillati</taxon>
        <taxon>Bacillota</taxon>
        <taxon>Bacilli</taxon>
        <taxon>Bacillales</taxon>
        <taxon>Caryophanaceae</taxon>
        <taxon>Kurthia</taxon>
    </lineage>
</organism>
<dbReference type="PANTHER" id="PTHR37824:SF1">
    <property type="entry name" value="IRON-REGULATED SURFACE DETERMINANT PROTEIN C"/>
    <property type="match status" value="1"/>
</dbReference>
<feature type="signal peptide" evidence="6">
    <location>
        <begin position="1"/>
        <end position="20"/>
    </location>
</feature>
<gene>
    <name evidence="8" type="ORF">QI30_03600</name>
</gene>
<comment type="subcellular location">
    <subcellularLocation>
        <location evidence="1">Secreted</location>
        <location evidence="1">Cell wall</location>
        <topology evidence="1">Peptidoglycan-anchor</topology>
    </subcellularLocation>
</comment>
<evidence type="ECO:0000256" key="2">
    <source>
        <dbReference type="ARBA" id="ARBA00022512"/>
    </source>
</evidence>
<dbReference type="PROSITE" id="PS50978">
    <property type="entry name" value="NEAT"/>
    <property type="match status" value="1"/>
</dbReference>
<keyword evidence="4 6" id="KW-0732">Signal</keyword>
<dbReference type="Proteomes" id="UP000288623">
    <property type="component" value="Unassembled WGS sequence"/>
</dbReference>
<dbReference type="CDD" id="cd06920">
    <property type="entry name" value="NEAT"/>
    <property type="match status" value="1"/>
</dbReference>
<dbReference type="SMART" id="SM00725">
    <property type="entry name" value="NEAT"/>
    <property type="match status" value="1"/>
</dbReference>
<dbReference type="AlphaFoldDB" id="A0A433RXB2"/>
<evidence type="ECO:0000256" key="3">
    <source>
        <dbReference type="ARBA" id="ARBA00022525"/>
    </source>
</evidence>
<dbReference type="InterPro" id="IPR050436">
    <property type="entry name" value="IsdA"/>
</dbReference>
<sequence>MKKCLAIAFAFILALSLIPAQEGQAKLKDGKYKVNYTVMNAQGTSASYGNDYFVKPAIVTVKNGKMTARITIKKSNWIKKFSATTGGNKVVSRNKKKNTRVVQFKVKSLSAKKMTKVKTRVEIPSQNYYHSYTMKLKFGTAKKVK</sequence>
<dbReference type="InterPro" id="IPR006635">
    <property type="entry name" value="NEAT_dom"/>
</dbReference>
<proteinExistence type="predicted"/>
<comment type="caution">
    <text evidence="8">The sequence shown here is derived from an EMBL/GenBank/DDBJ whole genome shotgun (WGS) entry which is preliminary data.</text>
</comment>
<dbReference type="EMBL" id="JTFC01000010">
    <property type="protein sequence ID" value="RUS57879.1"/>
    <property type="molecule type" value="Genomic_DNA"/>
</dbReference>
<dbReference type="Gene3D" id="2.60.40.1850">
    <property type="match status" value="1"/>
</dbReference>
<evidence type="ECO:0000313" key="8">
    <source>
        <dbReference type="EMBL" id="RUS57879.1"/>
    </source>
</evidence>
<keyword evidence="2" id="KW-0134">Cell wall</keyword>
<dbReference type="RefSeq" id="WP_126989592.1">
    <property type="nucleotide sequence ID" value="NZ_JTFC01000010.1"/>
</dbReference>
<evidence type="ECO:0000256" key="1">
    <source>
        <dbReference type="ARBA" id="ARBA00004168"/>
    </source>
</evidence>
<evidence type="ECO:0000256" key="5">
    <source>
        <dbReference type="ARBA" id="ARBA00023088"/>
    </source>
</evidence>
<feature type="chain" id="PRO_5038508969" evidence="6">
    <location>
        <begin position="21"/>
        <end position="145"/>
    </location>
</feature>
<reference evidence="8 9" key="1">
    <citation type="submission" date="2014-11" db="EMBL/GenBank/DDBJ databases">
        <title>Genome sequence and analysis of novel Kurthia sp.</title>
        <authorList>
            <person name="Lawson J.N."/>
            <person name="Gonzalez J.E."/>
            <person name="Rinauldi L."/>
            <person name="Xuan Z."/>
            <person name="Firman A."/>
            <person name="Shaddox L."/>
            <person name="Trudeau A."/>
            <person name="Shah S."/>
            <person name="Reiman D."/>
        </authorList>
    </citation>
    <scope>NUCLEOTIDE SEQUENCE [LARGE SCALE GENOMIC DNA]</scope>
    <source>
        <strain evidence="8 9">3B1D</strain>
    </source>
</reference>
<dbReference type="PANTHER" id="PTHR37824">
    <property type="entry name" value="IRON-REGULATED SURFACE DETERMINANT PROTEIN C"/>
    <property type="match status" value="1"/>
</dbReference>
<dbReference type="Pfam" id="PF05031">
    <property type="entry name" value="NEAT"/>
    <property type="match status" value="1"/>
</dbReference>
<dbReference type="OrthoDB" id="2413751at2"/>
<keyword evidence="3" id="KW-0964">Secreted</keyword>
<evidence type="ECO:0000256" key="6">
    <source>
        <dbReference type="SAM" id="SignalP"/>
    </source>
</evidence>
<dbReference type="InterPro" id="IPR037250">
    <property type="entry name" value="NEAT_dom_sf"/>
</dbReference>
<evidence type="ECO:0000313" key="9">
    <source>
        <dbReference type="Proteomes" id="UP000288623"/>
    </source>
</evidence>
<evidence type="ECO:0000259" key="7">
    <source>
        <dbReference type="PROSITE" id="PS50978"/>
    </source>
</evidence>
<accession>A0A433RXB2</accession>
<keyword evidence="9" id="KW-1185">Reference proteome</keyword>
<keyword evidence="5" id="KW-0572">Peptidoglycan-anchor</keyword>